<reference evidence="2" key="1">
    <citation type="submission" date="2020-06" db="EMBL/GenBank/DDBJ databases">
        <title>Draft genome of Bugula neritina, a colonial animal packing powerful symbionts and potential medicines.</title>
        <authorList>
            <person name="Rayko M."/>
        </authorList>
    </citation>
    <scope>NUCLEOTIDE SEQUENCE [LARGE SCALE GENOMIC DNA]</scope>
    <source>
        <strain evidence="2">Kwan_BN1</strain>
    </source>
</reference>
<keyword evidence="3" id="KW-1185">Reference proteome</keyword>
<sequence length="132" mass="15086">MSVPLTTHQLVVPMDFALTILVSLLATVTLDMLEMALTASTRTSLSHPPFQLITYSGGYIYNILGFAQMVHGRFMQKKARCRSPRDGEYECLCPSPYYREDPVEICVDIDECKDKHMTVMRKLIVPMRKPDR</sequence>
<evidence type="ECO:0000256" key="1">
    <source>
        <dbReference type="SAM" id="Phobius"/>
    </source>
</evidence>
<evidence type="ECO:0000313" key="2">
    <source>
        <dbReference type="EMBL" id="KAF6021351.1"/>
    </source>
</evidence>
<proteinExistence type="predicted"/>
<keyword evidence="1" id="KW-0812">Transmembrane</keyword>
<dbReference type="EMBL" id="VXIV02003060">
    <property type="protein sequence ID" value="KAF6021351.1"/>
    <property type="molecule type" value="Genomic_DNA"/>
</dbReference>
<dbReference type="SUPFAM" id="SSF57196">
    <property type="entry name" value="EGF/Laminin"/>
    <property type="match status" value="1"/>
</dbReference>
<comment type="caution">
    <text evidence="2">The sequence shown here is derived from an EMBL/GenBank/DDBJ whole genome shotgun (WGS) entry which is preliminary data.</text>
</comment>
<dbReference type="AlphaFoldDB" id="A0A7J7J736"/>
<feature type="transmembrane region" description="Helical" evidence="1">
    <location>
        <begin position="12"/>
        <end position="30"/>
    </location>
</feature>
<organism evidence="2 3">
    <name type="scientific">Bugula neritina</name>
    <name type="common">Brown bryozoan</name>
    <name type="synonym">Sertularia neritina</name>
    <dbReference type="NCBI Taxonomy" id="10212"/>
    <lineage>
        <taxon>Eukaryota</taxon>
        <taxon>Metazoa</taxon>
        <taxon>Spiralia</taxon>
        <taxon>Lophotrochozoa</taxon>
        <taxon>Bryozoa</taxon>
        <taxon>Gymnolaemata</taxon>
        <taxon>Cheilostomatida</taxon>
        <taxon>Flustrina</taxon>
        <taxon>Buguloidea</taxon>
        <taxon>Bugulidae</taxon>
        <taxon>Bugula</taxon>
    </lineage>
</organism>
<gene>
    <name evidence="2" type="ORF">EB796_020343</name>
</gene>
<evidence type="ECO:0000313" key="3">
    <source>
        <dbReference type="Proteomes" id="UP000593567"/>
    </source>
</evidence>
<feature type="transmembrane region" description="Helical" evidence="1">
    <location>
        <begin position="50"/>
        <end position="70"/>
    </location>
</feature>
<protein>
    <submittedName>
        <fullName evidence="2">Uncharacterized protein</fullName>
    </submittedName>
</protein>
<dbReference type="Proteomes" id="UP000593567">
    <property type="component" value="Unassembled WGS sequence"/>
</dbReference>
<dbReference type="Gene3D" id="2.10.25.10">
    <property type="entry name" value="Laminin"/>
    <property type="match status" value="1"/>
</dbReference>
<accession>A0A7J7J736</accession>
<keyword evidence="1" id="KW-0472">Membrane</keyword>
<name>A0A7J7J736_BUGNE</name>
<keyword evidence="1" id="KW-1133">Transmembrane helix</keyword>